<comment type="caution">
    <text evidence="1">The sequence shown here is derived from an EMBL/GenBank/DDBJ whole genome shotgun (WGS) entry which is preliminary data.</text>
</comment>
<dbReference type="RefSeq" id="WP_186488030.1">
    <property type="nucleotide sequence ID" value="NZ_JACOGI010000001.1"/>
</dbReference>
<keyword evidence="2" id="KW-1185">Reference proteome</keyword>
<gene>
    <name evidence="1" type="ORF">H8K20_08075</name>
</gene>
<evidence type="ECO:0000313" key="1">
    <source>
        <dbReference type="EMBL" id="MBC3516352.1"/>
    </source>
</evidence>
<organism evidence="1 2">
    <name type="scientific">Neobittarella massiliensis</name>
    <name type="common">ex Bilen et al. 2018</name>
    <dbReference type="NCBI Taxonomy" id="2041842"/>
    <lineage>
        <taxon>Bacteria</taxon>
        <taxon>Bacillati</taxon>
        <taxon>Bacillota</taxon>
        <taxon>Clostridia</taxon>
        <taxon>Eubacteriales</taxon>
        <taxon>Oscillospiraceae</taxon>
        <taxon>Neobittarella (ex Bilen et al. 2018)</taxon>
    </lineage>
</organism>
<dbReference type="Proteomes" id="UP000597668">
    <property type="component" value="Unassembled WGS sequence"/>
</dbReference>
<dbReference type="AlphaFoldDB" id="A0A8J6IPD8"/>
<sequence length="66" mass="7547">MNEAQERVKALMDHKIAELEDGLAKLHAEPRQPGEMGDLYNGMLKQAVSFEITHMKHLSDELQQML</sequence>
<reference evidence="1" key="1">
    <citation type="submission" date="2020-08" db="EMBL/GenBank/DDBJ databases">
        <authorList>
            <person name="Liu C."/>
            <person name="Sun Q."/>
        </authorList>
    </citation>
    <scope>NUCLEOTIDE SEQUENCE</scope>
    <source>
        <strain evidence="1">NSJ-65</strain>
    </source>
</reference>
<dbReference type="EMBL" id="JACOGI010000001">
    <property type="protein sequence ID" value="MBC3516352.1"/>
    <property type="molecule type" value="Genomic_DNA"/>
</dbReference>
<protein>
    <submittedName>
        <fullName evidence="1">Uncharacterized protein</fullName>
    </submittedName>
</protein>
<proteinExistence type="predicted"/>
<accession>A0A8J6IPD8</accession>
<evidence type="ECO:0000313" key="2">
    <source>
        <dbReference type="Proteomes" id="UP000597668"/>
    </source>
</evidence>
<name>A0A8J6IPD8_9FIRM</name>